<evidence type="ECO:0008006" key="3">
    <source>
        <dbReference type="Google" id="ProtNLM"/>
    </source>
</evidence>
<evidence type="ECO:0000256" key="1">
    <source>
        <dbReference type="SAM" id="Phobius"/>
    </source>
</evidence>
<organism evidence="2">
    <name type="scientific">marine sediment metagenome</name>
    <dbReference type="NCBI Taxonomy" id="412755"/>
    <lineage>
        <taxon>unclassified sequences</taxon>
        <taxon>metagenomes</taxon>
        <taxon>ecological metagenomes</taxon>
    </lineage>
</organism>
<dbReference type="EMBL" id="BART01017825">
    <property type="protein sequence ID" value="GAG82458.1"/>
    <property type="molecule type" value="Genomic_DNA"/>
</dbReference>
<proteinExistence type="predicted"/>
<comment type="caution">
    <text evidence="2">The sequence shown here is derived from an EMBL/GenBank/DDBJ whole genome shotgun (WGS) entry which is preliminary data.</text>
</comment>
<sequence length="147" mass="15351">MVQYLASYATKSITVTTSEVGTTLTIIAPASTIQGQPFIIEGVLKRGDTGVPLEGENIGLSFNGANLGTTLTRSIEGSIKYQATVQIDDVGEYTLRADFAGSTRPGLTLGPSNAFREIGVDLLSAPVIEILASTILGIALVMLGFTK</sequence>
<evidence type="ECO:0000313" key="2">
    <source>
        <dbReference type="EMBL" id="GAG82458.1"/>
    </source>
</evidence>
<reference evidence="2" key="1">
    <citation type="journal article" date="2014" name="Front. Microbiol.">
        <title>High frequency of phylogenetically diverse reductive dehalogenase-homologous genes in deep subseafloor sedimentary metagenomes.</title>
        <authorList>
            <person name="Kawai M."/>
            <person name="Futagami T."/>
            <person name="Toyoda A."/>
            <person name="Takaki Y."/>
            <person name="Nishi S."/>
            <person name="Hori S."/>
            <person name="Arai W."/>
            <person name="Tsubouchi T."/>
            <person name="Morono Y."/>
            <person name="Uchiyama I."/>
            <person name="Ito T."/>
            <person name="Fujiyama A."/>
            <person name="Inagaki F."/>
            <person name="Takami H."/>
        </authorList>
    </citation>
    <scope>NUCLEOTIDE SEQUENCE</scope>
    <source>
        <strain evidence="2">Expedition CK06-06</strain>
    </source>
</reference>
<accession>X1BED8</accession>
<protein>
    <recommendedName>
        <fullName evidence="3">Bacterial Ig-like domain-containing protein</fullName>
    </recommendedName>
</protein>
<keyword evidence="1" id="KW-0472">Membrane</keyword>
<feature type="transmembrane region" description="Helical" evidence="1">
    <location>
        <begin position="122"/>
        <end position="145"/>
    </location>
</feature>
<keyword evidence="1" id="KW-0812">Transmembrane</keyword>
<dbReference type="AlphaFoldDB" id="X1BED8"/>
<gene>
    <name evidence="2" type="ORF">S01H4_33801</name>
</gene>
<name>X1BED8_9ZZZZ</name>
<keyword evidence="1" id="KW-1133">Transmembrane helix</keyword>